<reference evidence="1" key="1">
    <citation type="submission" date="2020-11" db="EMBL/GenBank/DDBJ databases">
        <authorList>
            <consortium name="DOE Joint Genome Institute"/>
            <person name="Ahrendt S."/>
            <person name="Riley R."/>
            <person name="Andreopoulos W."/>
            <person name="LaButti K."/>
            <person name="Pangilinan J."/>
            <person name="Ruiz-duenas F.J."/>
            <person name="Barrasa J.M."/>
            <person name="Sanchez-Garcia M."/>
            <person name="Camarero S."/>
            <person name="Miyauchi S."/>
            <person name="Serrano A."/>
            <person name="Linde D."/>
            <person name="Babiker R."/>
            <person name="Drula E."/>
            <person name="Ayuso-Fernandez I."/>
            <person name="Pacheco R."/>
            <person name="Padilla G."/>
            <person name="Ferreira P."/>
            <person name="Barriuso J."/>
            <person name="Kellner H."/>
            <person name="Castanera R."/>
            <person name="Alfaro M."/>
            <person name="Ramirez L."/>
            <person name="Pisabarro A.G."/>
            <person name="Kuo A."/>
            <person name="Tritt A."/>
            <person name="Lipzen A."/>
            <person name="He G."/>
            <person name="Yan M."/>
            <person name="Ng V."/>
            <person name="Cullen D."/>
            <person name="Martin F."/>
            <person name="Rosso M.-N."/>
            <person name="Henrissat B."/>
            <person name="Hibbett D."/>
            <person name="Martinez A.T."/>
            <person name="Grigoriev I.V."/>
        </authorList>
    </citation>
    <scope>NUCLEOTIDE SEQUENCE</scope>
    <source>
        <strain evidence="1">AH 44721</strain>
    </source>
</reference>
<proteinExistence type="predicted"/>
<dbReference type="EMBL" id="JADNYJ010000286">
    <property type="protein sequence ID" value="KAF8871937.1"/>
    <property type="molecule type" value="Genomic_DNA"/>
</dbReference>
<comment type="caution">
    <text evidence="1">The sequence shown here is derived from an EMBL/GenBank/DDBJ whole genome shotgun (WGS) entry which is preliminary data.</text>
</comment>
<dbReference type="OrthoDB" id="2959849at2759"/>
<evidence type="ECO:0000313" key="2">
    <source>
        <dbReference type="Proteomes" id="UP000724874"/>
    </source>
</evidence>
<keyword evidence="2" id="KW-1185">Reference proteome</keyword>
<sequence length="153" mass="17993">MDSSEIAKVIVENIWEATGYHFVYKKCEKSQTSDLIRTFTFYCAQVKREEAKPKLNLDIRKCRARMTMDHFDCNGYLHITMAEDITFARIRITHHCLHFPYVDISMTDEVDAIIKEQANMPAAKIWETILGRKLEGQLTQKQVYLQWAEINEE</sequence>
<name>A0A9P5N8A3_GYMJU</name>
<dbReference type="AlphaFoldDB" id="A0A9P5N8A3"/>
<evidence type="ECO:0000313" key="1">
    <source>
        <dbReference type="EMBL" id="KAF8871937.1"/>
    </source>
</evidence>
<accession>A0A9P5N8A3</accession>
<protein>
    <submittedName>
        <fullName evidence="1">Uncharacterized protein</fullName>
    </submittedName>
</protein>
<organism evidence="1 2">
    <name type="scientific">Gymnopilus junonius</name>
    <name type="common">Spectacular rustgill mushroom</name>
    <name type="synonym">Gymnopilus spectabilis subsp. junonius</name>
    <dbReference type="NCBI Taxonomy" id="109634"/>
    <lineage>
        <taxon>Eukaryota</taxon>
        <taxon>Fungi</taxon>
        <taxon>Dikarya</taxon>
        <taxon>Basidiomycota</taxon>
        <taxon>Agaricomycotina</taxon>
        <taxon>Agaricomycetes</taxon>
        <taxon>Agaricomycetidae</taxon>
        <taxon>Agaricales</taxon>
        <taxon>Agaricineae</taxon>
        <taxon>Hymenogastraceae</taxon>
        <taxon>Gymnopilus</taxon>
    </lineage>
</organism>
<gene>
    <name evidence="1" type="ORF">CPB84DRAFT_1691780</name>
</gene>
<dbReference type="Proteomes" id="UP000724874">
    <property type="component" value="Unassembled WGS sequence"/>
</dbReference>